<protein>
    <submittedName>
        <fullName evidence="3">Uncharacterized conserved protein (UCP030365)</fullName>
    </submittedName>
</protein>
<sequence length="496" mass="55033">MDGEGSDQSQSLTAHRSELKKRGFAEVEETSDSSQKRMKMRDLESVFQFEGGEIKTPHPDMCSDSRELDLNINVSSANRTTTGDNPYGETKENHPKARPFSLDLNTEDVSSSANDPFFSYKSCENSKQMDDLECGSSVGPPDERDSMRVWKGLKQNNYMSPFDSTLPASIPKPRGKKKVNNDLMKKKIEQAKKEQVDRFARVAAPSGLLNGLNPGIINHVRNSKQVHSIIEALVKSEKRGNRHIGSKKFIQGANSSGVDTLEFSRAEDGLMGRRQISDYGLFSKTGFQNAEVLGRDGDSEAGTFMTSQTADDKLALKLSSSVAVASENNSCLSNDESANLGSVNSLSFKAANVASQWLELLNQDIKGRLTALRRSKRRVRAVITTELPLLLSREFPPNVGHFDQANVDAHSFRWRSIFERMETTLSEEEGQLESWLNQVKEMQLHCEKGLYKNTLYPMGNESSSEGVDKLEKDLAVKAAAASIYSTCNFLLGMEKC</sequence>
<feature type="region of interest" description="Disordered" evidence="2">
    <location>
        <begin position="76"/>
        <end position="99"/>
    </location>
</feature>
<dbReference type="AlphaFoldDB" id="A0A9N7NV06"/>
<evidence type="ECO:0000313" key="4">
    <source>
        <dbReference type="Proteomes" id="UP001153555"/>
    </source>
</evidence>
<feature type="compositionally biased region" description="Basic and acidic residues" evidence="2">
    <location>
        <begin position="15"/>
        <end position="25"/>
    </location>
</feature>
<dbReference type="EMBL" id="CACSLK010030184">
    <property type="protein sequence ID" value="CAA0836649.1"/>
    <property type="molecule type" value="Genomic_DNA"/>
</dbReference>
<reference evidence="3" key="1">
    <citation type="submission" date="2019-12" db="EMBL/GenBank/DDBJ databases">
        <authorList>
            <person name="Scholes J."/>
        </authorList>
    </citation>
    <scope>NUCLEOTIDE SEQUENCE</scope>
</reference>
<dbReference type="PANTHER" id="PTHR33924:SF5">
    <property type="entry name" value="CATION-TRANSPORTING ATPASE"/>
    <property type="match status" value="1"/>
</dbReference>
<feature type="region of interest" description="Disordered" evidence="2">
    <location>
        <begin position="1"/>
        <end position="41"/>
    </location>
</feature>
<evidence type="ECO:0000256" key="1">
    <source>
        <dbReference type="SAM" id="Coils"/>
    </source>
</evidence>
<organism evidence="3 4">
    <name type="scientific">Striga hermonthica</name>
    <name type="common">Purple witchweed</name>
    <name type="synonym">Buchnera hermonthica</name>
    <dbReference type="NCBI Taxonomy" id="68872"/>
    <lineage>
        <taxon>Eukaryota</taxon>
        <taxon>Viridiplantae</taxon>
        <taxon>Streptophyta</taxon>
        <taxon>Embryophyta</taxon>
        <taxon>Tracheophyta</taxon>
        <taxon>Spermatophyta</taxon>
        <taxon>Magnoliopsida</taxon>
        <taxon>eudicotyledons</taxon>
        <taxon>Gunneridae</taxon>
        <taxon>Pentapetalae</taxon>
        <taxon>asterids</taxon>
        <taxon>lamiids</taxon>
        <taxon>Lamiales</taxon>
        <taxon>Orobanchaceae</taxon>
        <taxon>Buchnereae</taxon>
        <taxon>Striga</taxon>
    </lineage>
</organism>
<comment type="caution">
    <text evidence="3">The sequence shown here is derived from an EMBL/GenBank/DDBJ whole genome shotgun (WGS) entry which is preliminary data.</text>
</comment>
<dbReference type="OrthoDB" id="1930341at2759"/>
<dbReference type="PANTHER" id="PTHR33924">
    <property type="entry name" value="CATION-TRANSPORTING ATPASE"/>
    <property type="match status" value="1"/>
</dbReference>
<name>A0A9N7NV06_STRHE</name>
<keyword evidence="4" id="KW-1185">Reference proteome</keyword>
<accession>A0A9N7NV06</accession>
<gene>
    <name evidence="3" type="ORF">SHERM_03716</name>
</gene>
<dbReference type="Proteomes" id="UP001153555">
    <property type="component" value="Unassembled WGS sequence"/>
</dbReference>
<proteinExistence type="predicted"/>
<keyword evidence="1" id="KW-0175">Coiled coil</keyword>
<feature type="coiled-coil region" evidence="1">
    <location>
        <begin position="418"/>
        <end position="445"/>
    </location>
</feature>
<evidence type="ECO:0000313" key="3">
    <source>
        <dbReference type="EMBL" id="CAA0836649.1"/>
    </source>
</evidence>
<evidence type="ECO:0000256" key="2">
    <source>
        <dbReference type="SAM" id="MobiDB-lite"/>
    </source>
</evidence>
<feature type="compositionally biased region" description="Polar residues" evidence="2">
    <location>
        <begin position="1"/>
        <end position="14"/>
    </location>
</feature>